<keyword evidence="2" id="KW-1185">Reference proteome</keyword>
<evidence type="ECO:0000313" key="1">
    <source>
        <dbReference type="EMBL" id="KAK1400347.1"/>
    </source>
</evidence>
<name>A0AAD8JDB5_9APIA</name>
<sequence length="102" mass="12095">MVFESLFSSVFPAKETSKQNRWPVVFKPTRVHGASEDNFNQAQKMQIDLEALFKQKINFQTDFTRIQQTQKCLIALDMNRQQCEEDLECLQIFDQVYSFYSQ</sequence>
<reference evidence="1" key="1">
    <citation type="submission" date="2023-02" db="EMBL/GenBank/DDBJ databases">
        <title>Genome of toxic invasive species Heracleum sosnowskyi carries increased number of genes despite the absence of recent whole-genome duplications.</title>
        <authorList>
            <person name="Schelkunov M."/>
            <person name="Shtratnikova V."/>
            <person name="Makarenko M."/>
            <person name="Klepikova A."/>
            <person name="Omelchenko D."/>
            <person name="Novikova G."/>
            <person name="Obukhova E."/>
            <person name="Bogdanov V."/>
            <person name="Penin A."/>
            <person name="Logacheva M."/>
        </authorList>
    </citation>
    <scope>NUCLEOTIDE SEQUENCE</scope>
    <source>
        <strain evidence="1">Hsosn_3</strain>
        <tissue evidence="1">Leaf</tissue>
    </source>
</reference>
<accession>A0AAD8JDB5</accession>
<dbReference type="Pfam" id="PF03087">
    <property type="entry name" value="BPS1"/>
    <property type="match status" value="1"/>
</dbReference>
<dbReference type="InterPro" id="IPR004320">
    <property type="entry name" value="BPS1_pln"/>
</dbReference>
<reference evidence="1" key="2">
    <citation type="submission" date="2023-05" db="EMBL/GenBank/DDBJ databases">
        <authorList>
            <person name="Schelkunov M.I."/>
        </authorList>
    </citation>
    <scope>NUCLEOTIDE SEQUENCE</scope>
    <source>
        <strain evidence="1">Hsosn_3</strain>
        <tissue evidence="1">Leaf</tissue>
    </source>
</reference>
<evidence type="ECO:0000313" key="2">
    <source>
        <dbReference type="Proteomes" id="UP001237642"/>
    </source>
</evidence>
<organism evidence="1 2">
    <name type="scientific">Heracleum sosnowskyi</name>
    <dbReference type="NCBI Taxonomy" id="360622"/>
    <lineage>
        <taxon>Eukaryota</taxon>
        <taxon>Viridiplantae</taxon>
        <taxon>Streptophyta</taxon>
        <taxon>Embryophyta</taxon>
        <taxon>Tracheophyta</taxon>
        <taxon>Spermatophyta</taxon>
        <taxon>Magnoliopsida</taxon>
        <taxon>eudicotyledons</taxon>
        <taxon>Gunneridae</taxon>
        <taxon>Pentapetalae</taxon>
        <taxon>asterids</taxon>
        <taxon>campanulids</taxon>
        <taxon>Apiales</taxon>
        <taxon>Apiaceae</taxon>
        <taxon>Apioideae</taxon>
        <taxon>apioid superclade</taxon>
        <taxon>Tordylieae</taxon>
        <taxon>Tordyliinae</taxon>
        <taxon>Heracleum</taxon>
    </lineage>
</organism>
<dbReference type="Proteomes" id="UP001237642">
    <property type="component" value="Unassembled WGS sequence"/>
</dbReference>
<proteinExistence type="predicted"/>
<protein>
    <submittedName>
        <fullName evidence="1">Uncharacterized protein</fullName>
    </submittedName>
</protein>
<dbReference type="GO" id="GO:0048364">
    <property type="term" value="P:root development"/>
    <property type="evidence" value="ECO:0007669"/>
    <property type="project" value="InterPro"/>
</dbReference>
<dbReference type="EMBL" id="JAUIZM010000002">
    <property type="protein sequence ID" value="KAK1400347.1"/>
    <property type="molecule type" value="Genomic_DNA"/>
</dbReference>
<gene>
    <name evidence="1" type="ORF">POM88_010210</name>
</gene>
<dbReference type="AlphaFoldDB" id="A0AAD8JDB5"/>
<comment type="caution">
    <text evidence="1">The sequence shown here is derived from an EMBL/GenBank/DDBJ whole genome shotgun (WGS) entry which is preliminary data.</text>
</comment>
<dbReference type="GO" id="GO:0048367">
    <property type="term" value="P:shoot system development"/>
    <property type="evidence" value="ECO:0007669"/>
    <property type="project" value="InterPro"/>
</dbReference>